<proteinExistence type="predicted"/>
<feature type="transmembrane region" description="Helical" evidence="1">
    <location>
        <begin position="66"/>
        <end position="86"/>
    </location>
</feature>
<name>A0A139WV51_9CYAN</name>
<gene>
    <name evidence="3" type="ORF">WA1_41920</name>
</gene>
<dbReference type="AlphaFoldDB" id="A0A139WV51"/>
<reference evidence="3 4" key="1">
    <citation type="journal article" date="2013" name="Genome Biol. Evol.">
        <title>Genomes of Stigonematalean cyanobacteria (subsection V) and the evolution of oxygenic photosynthesis from prokaryotes to plastids.</title>
        <authorList>
            <person name="Dagan T."/>
            <person name="Roettger M."/>
            <person name="Stucken K."/>
            <person name="Landan G."/>
            <person name="Koch R."/>
            <person name="Major P."/>
            <person name="Gould S.B."/>
            <person name="Goremykin V.V."/>
            <person name="Rippka R."/>
            <person name="Tandeau de Marsac N."/>
            <person name="Gugger M."/>
            <person name="Lockhart P.J."/>
            <person name="Allen J.F."/>
            <person name="Brune I."/>
            <person name="Maus I."/>
            <person name="Puhler A."/>
            <person name="Martin W.F."/>
        </authorList>
    </citation>
    <scope>NUCLEOTIDE SEQUENCE [LARGE SCALE GENOMIC DNA]</scope>
    <source>
        <strain evidence="3 4">PCC 7110</strain>
    </source>
</reference>
<feature type="transmembrane region" description="Helical" evidence="1">
    <location>
        <begin position="263"/>
        <end position="281"/>
    </location>
</feature>
<organism evidence="3 4">
    <name type="scientific">Scytonema hofmannii PCC 7110</name>
    <dbReference type="NCBI Taxonomy" id="128403"/>
    <lineage>
        <taxon>Bacteria</taxon>
        <taxon>Bacillati</taxon>
        <taxon>Cyanobacteriota</taxon>
        <taxon>Cyanophyceae</taxon>
        <taxon>Nostocales</taxon>
        <taxon>Scytonemataceae</taxon>
        <taxon>Scytonema</taxon>
    </lineage>
</organism>
<evidence type="ECO:0000313" key="4">
    <source>
        <dbReference type="Proteomes" id="UP000076925"/>
    </source>
</evidence>
<keyword evidence="1" id="KW-0472">Membrane</keyword>
<evidence type="ECO:0000259" key="2">
    <source>
        <dbReference type="Pfam" id="PF17159"/>
    </source>
</evidence>
<protein>
    <recommendedName>
        <fullName evidence="2">Membrane-associated sensor domain-containing protein</fullName>
    </recommendedName>
</protein>
<comment type="caution">
    <text evidence="3">The sequence shown here is derived from an EMBL/GenBank/DDBJ whole genome shotgun (WGS) entry which is preliminary data.</text>
</comment>
<feature type="transmembrane region" description="Helical" evidence="1">
    <location>
        <begin position="92"/>
        <end position="110"/>
    </location>
</feature>
<dbReference type="STRING" id="128403.WA1_41920"/>
<keyword evidence="1" id="KW-1133">Transmembrane helix</keyword>
<dbReference type="OrthoDB" id="457060at2"/>
<feature type="transmembrane region" description="Helical" evidence="1">
    <location>
        <begin position="230"/>
        <end position="251"/>
    </location>
</feature>
<keyword evidence="1" id="KW-0812">Transmembrane</keyword>
<feature type="domain" description="Membrane-associated sensor" evidence="2">
    <location>
        <begin position="64"/>
        <end position="276"/>
    </location>
</feature>
<feature type="transmembrane region" description="Helical" evidence="1">
    <location>
        <begin position="6"/>
        <end position="27"/>
    </location>
</feature>
<keyword evidence="4" id="KW-1185">Reference proteome</keyword>
<sequence>MKKTMIPVQLVWAVVGICVLPSLLNLLGVDFGSPSQTFDAPLPNTTKGKVIDVMHYTLSGSFTHTILKWSAFCTAIFTVILSLIHFYLKGDVVTIIIGVALFSAGCMDAFHTLAADRLIQGVADNQNFIPFTWAICRIFNALIVLVGTGFFLIVQPRKWKGSIGLVAIASLVCAITAFGIVYICAHSATLPKTIFPNSIVTRPWDVAPLLLFIFAGLVVFPRFYDKYPSLFSHALVISIIPQVATQLHMVFGSKDLFDSHFNIAHFLKIIAYLVPFLGLSLDYIRTYQEQADTAKQLKQAMGVFSSILTEQPDRIIRN</sequence>
<dbReference type="Pfam" id="PF17159">
    <property type="entry name" value="MASE3"/>
    <property type="match status" value="1"/>
</dbReference>
<evidence type="ECO:0000313" key="3">
    <source>
        <dbReference type="EMBL" id="KYC36284.1"/>
    </source>
</evidence>
<dbReference type="EMBL" id="ANNX02000047">
    <property type="protein sequence ID" value="KYC36284.1"/>
    <property type="molecule type" value="Genomic_DNA"/>
</dbReference>
<feature type="transmembrane region" description="Helical" evidence="1">
    <location>
        <begin position="131"/>
        <end position="153"/>
    </location>
</feature>
<dbReference type="RefSeq" id="WP_017743004.1">
    <property type="nucleotide sequence ID" value="NZ_KQ976354.1"/>
</dbReference>
<dbReference type="InterPro" id="IPR033425">
    <property type="entry name" value="MASE3"/>
</dbReference>
<feature type="transmembrane region" description="Helical" evidence="1">
    <location>
        <begin position="206"/>
        <end position="224"/>
    </location>
</feature>
<dbReference type="Proteomes" id="UP000076925">
    <property type="component" value="Unassembled WGS sequence"/>
</dbReference>
<evidence type="ECO:0000256" key="1">
    <source>
        <dbReference type="SAM" id="Phobius"/>
    </source>
</evidence>
<accession>A0A139WV51</accession>
<feature type="transmembrane region" description="Helical" evidence="1">
    <location>
        <begin position="165"/>
        <end position="185"/>
    </location>
</feature>